<dbReference type="InterPro" id="IPR038718">
    <property type="entry name" value="SNF2-like_sf"/>
</dbReference>
<feature type="compositionally biased region" description="Low complexity" evidence="7">
    <location>
        <begin position="719"/>
        <end position="736"/>
    </location>
</feature>
<feature type="compositionally biased region" description="Low complexity" evidence="7">
    <location>
        <begin position="50"/>
        <end position="61"/>
    </location>
</feature>
<gene>
    <name evidence="9" type="ORF">ILYODFUR_015020</name>
</gene>
<feature type="compositionally biased region" description="Acidic residues" evidence="7">
    <location>
        <begin position="62"/>
        <end position="79"/>
    </location>
</feature>
<evidence type="ECO:0000256" key="5">
    <source>
        <dbReference type="ARBA" id="ARBA00023125"/>
    </source>
</evidence>
<feature type="compositionally biased region" description="Low complexity" evidence="7">
    <location>
        <begin position="20"/>
        <end position="33"/>
    </location>
</feature>
<dbReference type="EMBL" id="JAHRIQ010047637">
    <property type="protein sequence ID" value="MEQ2236664.1"/>
    <property type="molecule type" value="Genomic_DNA"/>
</dbReference>
<keyword evidence="5" id="KW-0238">DNA-binding</keyword>
<dbReference type="Gene3D" id="1.20.120.850">
    <property type="entry name" value="SWI2/SNF2 ATPases, N-terminal domain"/>
    <property type="match status" value="1"/>
</dbReference>
<feature type="region of interest" description="Disordered" evidence="7">
    <location>
        <begin position="536"/>
        <end position="557"/>
    </location>
</feature>
<evidence type="ECO:0000313" key="9">
    <source>
        <dbReference type="EMBL" id="MEQ2236664.1"/>
    </source>
</evidence>
<comment type="caution">
    <text evidence="9">The sequence shown here is derived from an EMBL/GenBank/DDBJ whole genome shotgun (WGS) entry which is preliminary data.</text>
</comment>
<dbReference type="Pfam" id="PF00176">
    <property type="entry name" value="SNF2-rel_dom"/>
    <property type="match status" value="1"/>
</dbReference>
<dbReference type="CDD" id="cd18003">
    <property type="entry name" value="DEXQc_SRCAP"/>
    <property type="match status" value="1"/>
</dbReference>
<keyword evidence="10" id="KW-1185">Reference proteome</keyword>
<dbReference type="SMART" id="SM00487">
    <property type="entry name" value="DEXDc"/>
    <property type="match status" value="1"/>
</dbReference>
<evidence type="ECO:0000256" key="2">
    <source>
        <dbReference type="ARBA" id="ARBA00022741"/>
    </source>
</evidence>
<dbReference type="SUPFAM" id="SSF52540">
    <property type="entry name" value="P-loop containing nucleoside triphosphate hydrolases"/>
    <property type="match status" value="2"/>
</dbReference>
<accession>A0ABV0TV63</accession>
<dbReference type="InterPro" id="IPR027417">
    <property type="entry name" value="P-loop_NTPase"/>
</dbReference>
<reference evidence="9 10" key="1">
    <citation type="submission" date="2021-06" db="EMBL/GenBank/DDBJ databases">
        <authorList>
            <person name="Palmer J.M."/>
        </authorList>
    </citation>
    <scope>NUCLEOTIDE SEQUENCE [LARGE SCALE GENOMIC DNA]</scope>
    <source>
        <strain evidence="10">if_2019</strain>
        <tissue evidence="9">Muscle</tissue>
    </source>
</reference>
<organism evidence="9 10">
    <name type="scientific">Ilyodon furcidens</name>
    <name type="common">goldbreast splitfin</name>
    <dbReference type="NCBI Taxonomy" id="33524"/>
    <lineage>
        <taxon>Eukaryota</taxon>
        <taxon>Metazoa</taxon>
        <taxon>Chordata</taxon>
        <taxon>Craniata</taxon>
        <taxon>Vertebrata</taxon>
        <taxon>Euteleostomi</taxon>
        <taxon>Actinopterygii</taxon>
        <taxon>Neopterygii</taxon>
        <taxon>Teleostei</taxon>
        <taxon>Neoteleostei</taxon>
        <taxon>Acanthomorphata</taxon>
        <taxon>Ovalentaria</taxon>
        <taxon>Atherinomorphae</taxon>
        <taxon>Cyprinodontiformes</taxon>
        <taxon>Goodeidae</taxon>
        <taxon>Ilyodon</taxon>
    </lineage>
</organism>
<dbReference type="PANTHER" id="PTHR45685">
    <property type="entry name" value="HELICASE SRCAP-RELATED"/>
    <property type="match status" value="1"/>
</dbReference>
<feature type="non-terminal residue" evidence="9">
    <location>
        <position position="860"/>
    </location>
</feature>
<dbReference type="InterPro" id="IPR014001">
    <property type="entry name" value="Helicase_ATP-bd"/>
</dbReference>
<keyword evidence="4" id="KW-0067">ATP-binding</keyword>
<dbReference type="InterPro" id="IPR050520">
    <property type="entry name" value="INO80/SWR1_helicase"/>
</dbReference>
<feature type="region of interest" description="Disordered" evidence="7">
    <location>
        <begin position="764"/>
        <end position="860"/>
    </location>
</feature>
<dbReference type="PANTHER" id="PTHR45685:SF1">
    <property type="entry name" value="HELICASE SRCAP"/>
    <property type="match status" value="1"/>
</dbReference>
<evidence type="ECO:0000256" key="6">
    <source>
        <dbReference type="ARBA" id="ARBA00023242"/>
    </source>
</evidence>
<evidence type="ECO:0000313" key="10">
    <source>
        <dbReference type="Proteomes" id="UP001482620"/>
    </source>
</evidence>
<feature type="domain" description="Helicase ATP-binding" evidence="8">
    <location>
        <begin position="150"/>
        <end position="315"/>
    </location>
</feature>
<proteinExistence type="predicted"/>
<feature type="region of interest" description="Disordered" evidence="7">
    <location>
        <begin position="14"/>
        <end position="79"/>
    </location>
</feature>
<dbReference type="PROSITE" id="PS51192">
    <property type="entry name" value="HELICASE_ATP_BIND_1"/>
    <property type="match status" value="1"/>
</dbReference>
<dbReference type="Gene3D" id="3.40.50.10810">
    <property type="entry name" value="Tandem AAA-ATPase domain"/>
    <property type="match status" value="1"/>
</dbReference>
<keyword evidence="3" id="KW-0347">Helicase</keyword>
<feature type="compositionally biased region" description="Low complexity" evidence="7">
    <location>
        <begin position="743"/>
        <end position="752"/>
    </location>
</feature>
<evidence type="ECO:0000256" key="3">
    <source>
        <dbReference type="ARBA" id="ARBA00022806"/>
    </source>
</evidence>
<name>A0ABV0TV63_9TELE</name>
<keyword evidence="3" id="KW-0378">Hydrolase</keyword>
<evidence type="ECO:0000259" key="8">
    <source>
        <dbReference type="PROSITE" id="PS51192"/>
    </source>
</evidence>
<keyword evidence="6" id="KW-0539">Nucleus</keyword>
<evidence type="ECO:0000256" key="1">
    <source>
        <dbReference type="ARBA" id="ARBA00004123"/>
    </source>
</evidence>
<dbReference type="Proteomes" id="UP001482620">
    <property type="component" value="Unassembled WGS sequence"/>
</dbReference>
<evidence type="ECO:0000256" key="4">
    <source>
        <dbReference type="ARBA" id="ARBA00022840"/>
    </source>
</evidence>
<feature type="compositionally biased region" description="Acidic residues" evidence="7">
    <location>
        <begin position="34"/>
        <end position="49"/>
    </location>
</feature>
<comment type="subcellular location">
    <subcellularLocation>
        <location evidence="1">Nucleus</location>
    </subcellularLocation>
</comment>
<sequence>MSLEELLEKYKGAYASDFEAPSASASKASSDSEVSGDEEVENEEDESDVESNTSSSDSPGDSADDDTEKDEEEDEECGDEGMELLLKEGDQSPPSSSSRPKKEISHIAATAESLQPKGYTLATTKVKIPIPFLLHGTLREYQHIGLDWLVTMYEKKLNGILADEMGLGKTIQTIALLAHLACEKGNWGPHLIIVPTSVMLNWEMELKRWCPGFKILTYFGSQKERKLKRQGWTKPNAFHVCITSYKLVLQDHQAFRRKSWRYLILDEAQNIKNFKSQRWQSLLNFNSHRRLLLTGTPLQNSLMELWSLMHFLMPHVFQSHREFKEWFSNPLTGMIEGSQEYNEGLVKRLHKVLRPFLLRRIKADVEKQMPKKYEHVVRCRLSKRQRFLYDDFMAQASTRETLASGHFMSVINILMQLRKVCNHPNLFDPRPIQSPFITQPIVFHTASLVQKALEVSPLKRCDLSAFDLVGLERHVTRYQAEMFLPRHKVSRQLIQDITESPEPPPRPKPVRMKVNRMFQPPPKGDNRPVLLMNKPTCSVPPAAQTTKPPPVPEAAPAPASAPVVQQVVCSVASTAGPRPPIHPSPQTAVRSSAPKPILTVRPPTAPCAASIPAHSSTTPGNIMPQRVLLSPDMQARLPSGEVVSIAQLASLAGRPVSSSQGSKPVTFQLQGNKLTLSGAQIHQVPAAGPRPVQGNVMHLVSSGMQHHLISQPAQLTVQTTTSTHAANTPAASPTANKLTHNASPQVPSSMVSSPGVVKIVVRQASGKEGGPVPSLAVAPSPRLAPQAPTPSLHPHSNTPPVRNTAPLQIAPRTPGPGSGPATAHYTIAPLRHPSSNPNQLQPLRPVLKVMQSPPSSTEQP</sequence>
<dbReference type="InterPro" id="IPR000330">
    <property type="entry name" value="SNF2_N"/>
</dbReference>
<feature type="region of interest" description="Disordered" evidence="7">
    <location>
        <begin position="715"/>
        <end position="752"/>
    </location>
</feature>
<protein>
    <recommendedName>
        <fullName evidence="8">Helicase ATP-binding domain-containing protein</fullName>
    </recommendedName>
</protein>
<evidence type="ECO:0000256" key="7">
    <source>
        <dbReference type="SAM" id="MobiDB-lite"/>
    </source>
</evidence>
<keyword evidence="2" id="KW-0547">Nucleotide-binding</keyword>